<evidence type="ECO:0000259" key="9">
    <source>
        <dbReference type="PROSITE" id="PS51192"/>
    </source>
</evidence>
<dbReference type="SMART" id="SM00490">
    <property type="entry name" value="HELICc"/>
    <property type="match status" value="1"/>
</dbReference>
<dbReference type="InterPro" id="IPR001650">
    <property type="entry name" value="Helicase_C-like"/>
</dbReference>
<dbReference type="AlphaFoldDB" id="A0A0H2R0Y0"/>
<gene>
    <name evidence="11" type="ORF">SCHPADRAFT_839450</name>
</gene>
<keyword evidence="2" id="KW-0547">Nucleotide-binding</keyword>
<dbReference type="GO" id="GO:0009378">
    <property type="term" value="F:four-way junction helicase activity"/>
    <property type="evidence" value="ECO:0007669"/>
    <property type="project" value="TreeGrafter"/>
</dbReference>
<feature type="region of interest" description="Disordered" evidence="8">
    <location>
        <begin position="690"/>
        <end position="727"/>
    </location>
</feature>
<sequence length="727" mass="80460">MQPHIVHLPLSTLGHENLSKLQEDASFLDTLSIEELVLVGAASVVLDKISQGKKAPRGFQLKAMLSAVAGRDCIVRAATGSGKTLAMMLAHLLFPEDVVITVSPLKLLQTAQVEEFNSYGIRSIAVNEDTVLTSRVIQDIRSGAIKHIVTSPEQLTVVRGQIPFLARLMHERTFTKRIKRVNVDEAHFIIKAGLAKGTDPPFRVAYSKIGDLRVHIGRDVSFVAVSATLPADVVQAIKENLHMKDNNTDTIMLSSNRPNLIYGVMKMVGSLKNFNNIKFLVPSRLSSVSTLQDLRKGVLFIENKILTSQAADYLNDLLPPHLRKLQPFRHIHSSMSPQYNSLVYGDFAKPDGHTRCIVATSTAAHGVDVNSLTFVVSFGLTESILELEQKLGRAGRDGKTPSFALTIAEPWAYDNTVEGPISMSSAAWKKSRSKQLRTEFPVRQYARTDGCKRKFLQQYNNDTSSSALDSINDICCDSPEHQTDFNAALQDFFKIDALTGASTLPKDTKSSESIPQKRRGGRLKVQRPELEKRIKAWRQKIHDEDEDYTGFPIGYILPSMNLDDLVAARPKTFKNASELKMYINKPESWDNNWAQELYNIVIRYDAELTFTTLMDGSGTASNSNSDATSGETGNSSTTNGSIPIDNSQQVQEEISTVTSSSQAVSATSNFTQDQIDKARAYVTQLMSESLATKDNQENINRSPPDSPRPIRSSKRRRTALNNKTNTA</sequence>
<evidence type="ECO:0000256" key="8">
    <source>
        <dbReference type="SAM" id="MobiDB-lite"/>
    </source>
</evidence>
<evidence type="ECO:0000256" key="3">
    <source>
        <dbReference type="ARBA" id="ARBA00022840"/>
    </source>
</evidence>
<dbReference type="Gene3D" id="3.40.50.300">
    <property type="entry name" value="P-loop containing nucleotide triphosphate hydrolases"/>
    <property type="match status" value="2"/>
</dbReference>
<dbReference type="GO" id="GO:0016787">
    <property type="term" value="F:hydrolase activity"/>
    <property type="evidence" value="ECO:0007669"/>
    <property type="project" value="UniProtKB-KW"/>
</dbReference>
<evidence type="ECO:0000256" key="7">
    <source>
        <dbReference type="ARBA" id="ARBA00034808"/>
    </source>
</evidence>
<evidence type="ECO:0000313" key="12">
    <source>
        <dbReference type="Proteomes" id="UP000053477"/>
    </source>
</evidence>
<dbReference type="InterPro" id="IPR011545">
    <property type="entry name" value="DEAD/DEAH_box_helicase_dom"/>
</dbReference>
<keyword evidence="11" id="KW-0378">Hydrolase</keyword>
<evidence type="ECO:0000256" key="1">
    <source>
        <dbReference type="ARBA" id="ARBA00005446"/>
    </source>
</evidence>
<dbReference type="PANTHER" id="PTHR13710:SF105">
    <property type="entry name" value="ATP-DEPENDENT DNA HELICASE Q1"/>
    <property type="match status" value="1"/>
</dbReference>
<keyword evidence="5" id="KW-0413">Isomerase</keyword>
<dbReference type="Proteomes" id="UP000053477">
    <property type="component" value="Unassembled WGS sequence"/>
</dbReference>
<evidence type="ECO:0000256" key="2">
    <source>
        <dbReference type="ARBA" id="ARBA00022741"/>
    </source>
</evidence>
<dbReference type="PROSITE" id="PS51192">
    <property type="entry name" value="HELICASE_ATP_BIND_1"/>
    <property type="match status" value="1"/>
</dbReference>
<feature type="compositionally biased region" description="Low complexity" evidence="8">
    <location>
        <begin position="628"/>
        <end position="641"/>
    </location>
</feature>
<dbReference type="Pfam" id="PF00270">
    <property type="entry name" value="DEAD"/>
    <property type="match status" value="1"/>
</dbReference>
<dbReference type="GO" id="GO:0000724">
    <property type="term" value="P:double-strand break repair via homologous recombination"/>
    <property type="evidence" value="ECO:0007669"/>
    <property type="project" value="TreeGrafter"/>
</dbReference>
<accession>A0A0H2R0Y0</accession>
<dbReference type="PANTHER" id="PTHR13710">
    <property type="entry name" value="DNA HELICASE RECQ FAMILY MEMBER"/>
    <property type="match status" value="1"/>
</dbReference>
<dbReference type="GO" id="GO:0005694">
    <property type="term" value="C:chromosome"/>
    <property type="evidence" value="ECO:0007669"/>
    <property type="project" value="TreeGrafter"/>
</dbReference>
<dbReference type="SMART" id="SM00487">
    <property type="entry name" value="DEXDc"/>
    <property type="match status" value="1"/>
</dbReference>
<feature type="compositionally biased region" description="Polar residues" evidence="8">
    <location>
        <begin position="617"/>
        <end position="627"/>
    </location>
</feature>
<feature type="domain" description="Helicase ATP-binding" evidence="9">
    <location>
        <begin position="64"/>
        <end position="247"/>
    </location>
</feature>
<organism evidence="11 12">
    <name type="scientific">Schizopora paradoxa</name>
    <dbReference type="NCBI Taxonomy" id="27342"/>
    <lineage>
        <taxon>Eukaryota</taxon>
        <taxon>Fungi</taxon>
        <taxon>Dikarya</taxon>
        <taxon>Basidiomycota</taxon>
        <taxon>Agaricomycotina</taxon>
        <taxon>Agaricomycetes</taxon>
        <taxon>Hymenochaetales</taxon>
        <taxon>Schizoporaceae</taxon>
        <taxon>Schizopora</taxon>
    </lineage>
</organism>
<comment type="catalytic activity">
    <reaction evidence="6">
        <text>Couples ATP hydrolysis with the unwinding of duplex DNA by translocating in the 3'-5' direction.</text>
        <dbReference type="EC" id="5.6.2.4"/>
    </reaction>
</comment>
<evidence type="ECO:0000256" key="5">
    <source>
        <dbReference type="ARBA" id="ARBA00023235"/>
    </source>
</evidence>
<protein>
    <recommendedName>
        <fullName evidence="7">DNA 3'-5' helicase</fullName>
        <ecNumber evidence="7">5.6.2.4</ecNumber>
    </recommendedName>
</protein>
<feature type="region of interest" description="Disordered" evidence="8">
    <location>
        <begin position="617"/>
        <end position="644"/>
    </location>
</feature>
<evidence type="ECO:0000313" key="11">
    <source>
        <dbReference type="EMBL" id="KLO05405.1"/>
    </source>
</evidence>
<dbReference type="GO" id="GO:0005737">
    <property type="term" value="C:cytoplasm"/>
    <property type="evidence" value="ECO:0007669"/>
    <property type="project" value="TreeGrafter"/>
</dbReference>
<dbReference type="GO" id="GO:0003677">
    <property type="term" value="F:DNA binding"/>
    <property type="evidence" value="ECO:0007669"/>
    <property type="project" value="UniProtKB-KW"/>
</dbReference>
<comment type="similarity">
    <text evidence="1">Belongs to the helicase family. RecQ subfamily.</text>
</comment>
<dbReference type="GO" id="GO:0005524">
    <property type="term" value="F:ATP binding"/>
    <property type="evidence" value="ECO:0007669"/>
    <property type="project" value="UniProtKB-KW"/>
</dbReference>
<keyword evidence="4" id="KW-0238">DNA-binding</keyword>
<proteinExistence type="inferred from homology"/>
<dbReference type="EMBL" id="KQ086313">
    <property type="protein sequence ID" value="KLO05405.1"/>
    <property type="molecule type" value="Genomic_DNA"/>
</dbReference>
<dbReference type="OrthoDB" id="10261556at2759"/>
<dbReference type="PROSITE" id="PS51194">
    <property type="entry name" value="HELICASE_CTER"/>
    <property type="match status" value="1"/>
</dbReference>
<reference evidence="11 12" key="1">
    <citation type="submission" date="2015-04" db="EMBL/GenBank/DDBJ databases">
        <title>Complete genome sequence of Schizopora paradoxa KUC8140, a cosmopolitan wood degrader in East Asia.</title>
        <authorList>
            <consortium name="DOE Joint Genome Institute"/>
            <person name="Min B."/>
            <person name="Park H."/>
            <person name="Jang Y."/>
            <person name="Kim J.-J."/>
            <person name="Kim K.H."/>
            <person name="Pangilinan J."/>
            <person name="Lipzen A."/>
            <person name="Riley R."/>
            <person name="Grigoriev I.V."/>
            <person name="Spatafora J.W."/>
            <person name="Choi I.-G."/>
        </authorList>
    </citation>
    <scope>NUCLEOTIDE SEQUENCE [LARGE SCALE GENOMIC DNA]</scope>
    <source>
        <strain evidence="11 12">KUC8140</strain>
    </source>
</reference>
<dbReference type="InParanoid" id="A0A0H2R0Y0"/>
<dbReference type="EC" id="5.6.2.4" evidence="7"/>
<dbReference type="InterPro" id="IPR027417">
    <property type="entry name" value="P-loop_NTPase"/>
</dbReference>
<feature type="region of interest" description="Disordered" evidence="8">
    <location>
        <begin position="504"/>
        <end position="524"/>
    </location>
</feature>
<keyword evidence="12" id="KW-1185">Reference proteome</keyword>
<feature type="domain" description="Helicase C-terminal" evidence="10">
    <location>
        <begin position="286"/>
        <end position="448"/>
    </location>
</feature>
<evidence type="ECO:0000256" key="6">
    <source>
        <dbReference type="ARBA" id="ARBA00034617"/>
    </source>
</evidence>
<evidence type="ECO:0000259" key="10">
    <source>
        <dbReference type="PROSITE" id="PS51194"/>
    </source>
</evidence>
<keyword evidence="3" id="KW-0067">ATP-binding</keyword>
<feature type="compositionally biased region" description="Polar residues" evidence="8">
    <location>
        <begin position="690"/>
        <end position="700"/>
    </location>
</feature>
<dbReference type="Pfam" id="PF00271">
    <property type="entry name" value="Helicase_C"/>
    <property type="match status" value="1"/>
</dbReference>
<dbReference type="InterPro" id="IPR014001">
    <property type="entry name" value="Helicase_ATP-bd"/>
</dbReference>
<evidence type="ECO:0000256" key="4">
    <source>
        <dbReference type="ARBA" id="ARBA00023125"/>
    </source>
</evidence>
<dbReference type="SUPFAM" id="SSF52540">
    <property type="entry name" value="P-loop containing nucleoside triphosphate hydrolases"/>
    <property type="match status" value="1"/>
</dbReference>
<dbReference type="GO" id="GO:0043138">
    <property type="term" value="F:3'-5' DNA helicase activity"/>
    <property type="evidence" value="ECO:0007669"/>
    <property type="project" value="UniProtKB-EC"/>
</dbReference>
<dbReference type="STRING" id="27342.A0A0H2R0Y0"/>
<name>A0A0H2R0Y0_9AGAM</name>